<dbReference type="InterPro" id="IPR000866">
    <property type="entry name" value="AhpC/TSA"/>
</dbReference>
<dbReference type="GO" id="GO:0042744">
    <property type="term" value="P:hydrogen peroxide catabolic process"/>
    <property type="evidence" value="ECO:0007669"/>
    <property type="project" value="TreeGrafter"/>
</dbReference>
<organism evidence="12 13">
    <name type="scientific">Stakelama sediminis</name>
    <dbReference type="NCBI Taxonomy" id="463200"/>
    <lineage>
        <taxon>Bacteria</taxon>
        <taxon>Pseudomonadati</taxon>
        <taxon>Pseudomonadota</taxon>
        <taxon>Alphaproteobacteria</taxon>
        <taxon>Sphingomonadales</taxon>
        <taxon>Sphingomonadaceae</taxon>
        <taxon>Stakelama</taxon>
    </lineage>
</organism>
<dbReference type="PANTHER" id="PTHR10681:SF121">
    <property type="entry name" value="ALKYL HYDROPEROXIDE REDUCTASE C"/>
    <property type="match status" value="1"/>
</dbReference>
<dbReference type="InterPro" id="IPR024706">
    <property type="entry name" value="Peroxiredoxin_AhpC-typ"/>
</dbReference>
<comment type="subunit">
    <text evidence="1">Homodimer; disulfide-linked, upon oxidation. 5 homodimers assemble to form a ring-like decamer.</text>
</comment>
<dbReference type="PANTHER" id="PTHR10681">
    <property type="entry name" value="THIOREDOXIN PEROXIDASE"/>
    <property type="match status" value="1"/>
</dbReference>
<evidence type="ECO:0000313" key="13">
    <source>
        <dbReference type="Proteomes" id="UP000554342"/>
    </source>
</evidence>
<dbReference type="GO" id="GO:0008379">
    <property type="term" value="F:thioredoxin peroxidase activity"/>
    <property type="evidence" value="ECO:0007669"/>
    <property type="project" value="TreeGrafter"/>
</dbReference>
<protein>
    <recommendedName>
        <fullName evidence="3">Alkyl hydroperoxide reductase C</fullName>
        <ecNumber evidence="2">1.11.1.26</ecNumber>
    </recommendedName>
    <alternativeName>
        <fullName evidence="8">Peroxiredoxin</fullName>
    </alternativeName>
</protein>
<dbReference type="AlphaFoldDB" id="A0A840Z0T2"/>
<evidence type="ECO:0000256" key="2">
    <source>
        <dbReference type="ARBA" id="ARBA00013021"/>
    </source>
</evidence>
<name>A0A840Z0T2_9SPHN</name>
<evidence type="ECO:0000256" key="5">
    <source>
        <dbReference type="ARBA" id="ARBA00022862"/>
    </source>
</evidence>
<dbReference type="GO" id="GO:0033554">
    <property type="term" value="P:cellular response to stress"/>
    <property type="evidence" value="ECO:0007669"/>
    <property type="project" value="TreeGrafter"/>
</dbReference>
<evidence type="ECO:0000256" key="4">
    <source>
        <dbReference type="ARBA" id="ARBA00022559"/>
    </source>
</evidence>
<feature type="domain" description="Thioredoxin" evidence="11">
    <location>
        <begin position="11"/>
        <end position="166"/>
    </location>
</feature>
<keyword evidence="4 12" id="KW-0575">Peroxidase</keyword>
<evidence type="ECO:0000256" key="8">
    <source>
        <dbReference type="ARBA" id="ARBA00032077"/>
    </source>
</evidence>
<keyword evidence="6 12" id="KW-0560">Oxidoreductase</keyword>
<keyword evidence="5" id="KW-0049">Antioxidant</keyword>
<dbReference type="SUPFAM" id="SSF52833">
    <property type="entry name" value="Thioredoxin-like"/>
    <property type="match status" value="1"/>
</dbReference>
<comment type="caution">
    <text evidence="12">The sequence shown here is derived from an EMBL/GenBank/DDBJ whole genome shotgun (WGS) entry which is preliminary data.</text>
</comment>
<accession>A0A840Z0T2</accession>
<evidence type="ECO:0000256" key="10">
    <source>
        <dbReference type="PIRSR" id="PIRSR000239-1"/>
    </source>
</evidence>
<evidence type="ECO:0000256" key="9">
    <source>
        <dbReference type="ARBA" id="ARBA00047572"/>
    </source>
</evidence>
<dbReference type="Gene3D" id="3.40.30.10">
    <property type="entry name" value="Glutaredoxin"/>
    <property type="match status" value="1"/>
</dbReference>
<evidence type="ECO:0000256" key="3">
    <source>
        <dbReference type="ARBA" id="ARBA00017462"/>
    </source>
</evidence>
<evidence type="ECO:0000256" key="7">
    <source>
        <dbReference type="ARBA" id="ARBA00023284"/>
    </source>
</evidence>
<dbReference type="GO" id="GO:0102039">
    <property type="term" value="F:NADH-dependent peroxiredoxin activity"/>
    <property type="evidence" value="ECO:0007669"/>
    <property type="project" value="UniProtKB-EC"/>
</dbReference>
<dbReference type="EC" id="1.11.1.26" evidence="2"/>
<proteinExistence type="predicted"/>
<dbReference type="InterPro" id="IPR013766">
    <property type="entry name" value="Thioredoxin_domain"/>
</dbReference>
<dbReference type="InterPro" id="IPR050217">
    <property type="entry name" value="Peroxiredoxin"/>
</dbReference>
<reference evidence="12 13" key="1">
    <citation type="submission" date="2020-08" db="EMBL/GenBank/DDBJ databases">
        <title>Genomic Encyclopedia of Type Strains, Phase IV (KMG-IV): sequencing the most valuable type-strain genomes for metagenomic binning, comparative biology and taxonomic classification.</title>
        <authorList>
            <person name="Goeker M."/>
        </authorList>
    </citation>
    <scope>NUCLEOTIDE SEQUENCE [LARGE SCALE GENOMIC DNA]</scope>
    <source>
        <strain evidence="12 13">DSM 27203</strain>
    </source>
</reference>
<evidence type="ECO:0000259" key="11">
    <source>
        <dbReference type="PROSITE" id="PS51352"/>
    </source>
</evidence>
<feature type="active site" description="Cysteine sulfenic acid (-SOH) intermediate; for peroxidase activity" evidence="10">
    <location>
        <position position="52"/>
    </location>
</feature>
<comment type="catalytic activity">
    <reaction evidence="9">
        <text>a hydroperoxide + NADH + H(+) = an alcohol + NAD(+) + H2O</text>
        <dbReference type="Rhea" id="RHEA:62628"/>
        <dbReference type="ChEBI" id="CHEBI:15377"/>
        <dbReference type="ChEBI" id="CHEBI:15378"/>
        <dbReference type="ChEBI" id="CHEBI:30879"/>
        <dbReference type="ChEBI" id="CHEBI:35924"/>
        <dbReference type="ChEBI" id="CHEBI:57540"/>
        <dbReference type="ChEBI" id="CHEBI:57945"/>
        <dbReference type="EC" id="1.11.1.26"/>
    </reaction>
</comment>
<gene>
    <name evidence="12" type="ORF">FHR23_002267</name>
</gene>
<dbReference type="GO" id="GO:0005829">
    <property type="term" value="C:cytosol"/>
    <property type="evidence" value="ECO:0007669"/>
    <property type="project" value="TreeGrafter"/>
</dbReference>
<keyword evidence="13" id="KW-1185">Reference proteome</keyword>
<dbReference type="NCBIfam" id="NF009668">
    <property type="entry name" value="PRK13189.1"/>
    <property type="match status" value="1"/>
</dbReference>
<dbReference type="PROSITE" id="PS51352">
    <property type="entry name" value="THIOREDOXIN_2"/>
    <property type="match status" value="1"/>
</dbReference>
<evidence type="ECO:0000256" key="1">
    <source>
        <dbReference type="ARBA" id="ARBA00011654"/>
    </source>
</evidence>
<dbReference type="Pfam" id="PF00578">
    <property type="entry name" value="AhpC-TSA"/>
    <property type="match status" value="1"/>
</dbReference>
<dbReference type="PIRSF" id="PIRSF000239">
    <property type="entry name" value="AHPC"/>
    <property type="match status" value="1"/>
</dbReference>
<dbReference type="GO" id="GO:0045454">
    <property type="term" value="P:cell redox homeostasis"/>
    <property type="evidence" value="ECO:0007669"/>
    <property type="project" value="TreeGrafter"/>
</dbReference>
<evidence type="ECO:0000313" key="12">
    <source>
        <dbReference type="EMBL" id="MBB5719326.1"/>
    </source>
</evidence>
<dbReference type="GO" id="GO:0006979">
    <property type="term" value="P:response to oxidative stress"/>
    <property type="evidence" value="ECO:0007669"/>
    <property type="project" value="TreeGrafter"/>
</dbReference>
<dbReference type="EMBL" id="JACIJI010000004">
    <property type="protein sequence ID" value="MBB5719326.1"/>
    <property type="molecule type" value="Genomic_DNA"/>
</dbReference>
<dbReference type="InterPro" id="IPR036249">
    <property type="entry name" value="Thioredoxin-like_sf"/>
</dbReference>
<keyword evidence="7" id="KW-0676">Redox-active center</keyword>
<dbReference type="Proteomes" id="UP000554342">
    <property type="component" value="Unassembled WGS sequence"/>
</dbReference>
<sequence length="215" mass="23239">MNIPSASPAPLRLGDEVPSFTARSTQGTISLSDYRGRWLVLFAHPADFTPVCTSEFVALAQAADRFAALDCALVAMSVDSLYSHLAWLRLIHDRFGVRVDFPVVEDPSLEIARAYGMIAPDAADAGTARTTYFIDPNGILRACTDYPATIGRSVEEMLRVVEALQRVESGKCLAPANWSPGSALLTTPGNTADAALNAKGASDWFYSETPDRNRK</sequence>
<evidence type="ECO:0000256" key="6">
    <source>
        <dbReference type="ARBA" id="ARBA00023002"/>
    </source>
</evidence>